<evidence type="ECO:0000256" key="5">
    <source>
        <dbReference type="ARBA" id="ARBA00022927"/>
    </source>
</evidence>
<dbReference type="PANTHER" id="PTHR42982">
    <property type="entry name" value="SEC-INDEPENDENT PROTEIN TRANSLOCASE PROTEIN TATA"/>
    <property type="match status" value="1"/>
</dbReference>
<evidence type="ECO:0000313" key="11">
    <source>
        <dbReference type="EMBL" id="NUB92693.1"/>
    </source>
</evidence>
<evidence type="ECO:0000256" key="2">
    <source>
        <dbReference type="ARBA" id="ARBA00022448"/>
    </source>
</evidence>
<reference evidence="11" key="1">
    <citation type="submission" date="2020-06" db="EMBL/GenBank/DDBJ databases">
        <title>Haloterrigena sp. nov., an extremely halophilic archaeon isolated from a saline sediment.</title>
        <authorList>
            <person name="Liu B.-B."/>
        </authorList>
    </citation>
    <scope>NUCLEOTIDE SEQUENCE</scope>
    <source>
        <strain evidence="11">SYSU A121-1</strain>
    </source>
</reference>
<proteinExistence type="predicted"/>
<evidence type="ECO:0000256" key="1">
    <source>
        <dbReference type="ARBA" id="ARBA00004162"/>
    </source>
</evidence>
<keyword evidence="6 10" id="KW-1133">Transmembrane helix</keyword>
<dbReference type="NCBIfam" id="TIGR01411">
    <property type="entry name" value="tatAE"/>
    <property type="match status" value="1"/>
</dbReference>
<comment type="subcellular location">
    <subcellularLocation>
        <location evidence="1">Cell membrane</location>
        <topology evidence="1">Single-pass membrane protein</topology>
    </subcellularLocation>
</comment>
<organism evidence="11 12">
    <name type="scientific">Haloterrigena gelatinilytica</name>
    <dbReference type="NCBI Taxonomy" id="2741724"/>
    <lineage>
        <taxon>Archaea</taxon>
        <taxon>Methanobacteriati</taxon>
        <taxon>Methanobacteriota</taxon>
        <taxon>Stenosarchaea group</taxon>
        <taxon>Halobacteria</taxon>
        <taxon>Halobacteriales</taxon>
        <taxon>Natrialbaceae</taxon>
        <taxon>Haloterrigena</taxon>
    </lineage>
</organism>
<evidence type="ECO:0000256" key="6">
    <source>
        <dbReference type="ARBA" id="ARBA00022989"/>
    </source>
</evidence>
<comment type="caution">
    <text evidence="11">The sequence shown here is derived from an EMBL/GenBank/DDBJ whole genome shotgun (WGS) entry which is preliminary data.</text>
</comment>
<feature type="transmembrane region" description="Helical" evidence="10">
    <location>
        <begin position="12"/>
        <end position="30"/>
    </location>
</feature>
<dbReference type="Proteomes" id="UP000728647">
    <property type="component" value="Unassembled WGS sequence"/>
</dbReference>
<evidence type="ECO:0000256" key="10">
    <source>
        <dbReference type="SAM" id="Phobius"/>
    </source>
</evidence>
<dbReference type="AlphaFoldDB" id="A0A8J8GMD1"/>
<evidence type="ECO:0000313" key="12">
    <source>
        <dbReference type="Proteomes" id="UP000728647"/>
    </source>
</evidence>
<accession>A0A8J8GMD1</accession>
<dbReference type="GO" id="GO:0043953">
    <property type="term" value="P:protein transport by the Tat complex"/>
    <property type="evidence" value="ECO:0007669"/>
    <property type="project" value="InterPro"/>
</dbReference>
<evidence type="ECO:0000256" key="7">
    <source>
        <dbReference type="ARBA" id="ARBA00023010"/>
    </source>
</evidence>
<keyword evidence="7" id="KW-0811">Translocation</keyword>
<evidence type="ECO:0000256" key="3">
    <source>
        <dbReference type="ARBA" id="ARBA00022475"/>
    </source>
</evidence>
<dbReference type="Gene3D" id="1.20.5.3310">
    <property type="match status" value="1"/>
</dbReference>
<evidence type="ECO:0000256" key="8">
    <source>
        <dbReference type="ARBA" id="ARBA00023136"/>
    </source>
</evidence>
<feature type="region of interest" description="Disordered" evidence="9">
    <location>
        <begin position="61"/>
        <end position="82"/>
    </location>
</feature>
<evidence type="ECO:0000256" key="4">
    <source>
        <dbReference type="ARBA" id="ARBA00022692"/>
    </source>
</evidence>
<evidence type="ECO:0000256" key="9">
    <source>
        <dbReference type="SAM" id="MobiDB-lite"/>
    </source>
</evidence>
<dbReference type="GO" id="GO:0005886">
    <property type="term" value="C:plasma membrane"/>
    <property type="evidence" value="ECO:0007669"/>
    <property type="project" value="UniProtKB-SubCell"/>
</dbReference>
<gene>
    <name evidence="11" type="ORF">HT576_16925</name>
</gene>
<dbReference type="InterPro" id="IPR006312">
    <property type="entry name" value="TatA/E"/>
</dbReference>
<sequence length="82" mass="8716">MTSIAPLFVPTPGAPELLIIVGVAILLFGAQKIPKLARSIGESTGEFKKGQAKVEQELEEYRNDTATAAPDVETETATETQS</sequence>
<keyword evidence="8 10" id="KW-0472">Membrane</keyword>
<dbReference type="PANTHER" id="PTHR42982:SF1">
    <property type="entry name" value="SEC-INDEPENDENT PROTEIN TRANSLOCASE PROTEIN TATA"/>
    <property type="match status" value="1"/>
</dbReference>
<keyword evidence="4 10" id="KW-0812">Transmembrane</keyword>
<dbReference type="InterPro" id="IPR003369">
    <property type="entry name" value="TatA/B/E"/>
</dbReference>
<keyword evidence="3" id="KW-1003">Cell membrane</keyword>
<protein>
    <submittedName>
        <fullName evidence="11">Twin-arginine translocase TatA/TatE family subunit</fullName>
    </submittedName>
</protein>
<dbReference type="EMBL" id="JABURA010000001">
    <property type="protein sequence ID" value="NUB92693.1"/>
    <property type="molecule type" value="Genomic_DNA"/>
</dbReference>
<name>A0A8J8GMD1_9EURY</name>
<keyword evidence="2" id="KW-0813">Transport</keyword>
<keyword evidence="5" id="KW-0653">Protein transport</keyword>
<dbReference type="Pfam" id="PF02416">
    <property type="entry name" value="TatA_B_E"/>
    <property type="match status" value="1"/>
</dbReference>
<dbReference type="RefSeq" id="WP_174702623.1">
    <property type="nucleotide sequence ID" value="NZ_JABURA010000001.1"/>
</dbReference>